<dbReference type="EMBL" id="CP036261">
    <property type="protein sequence ID" value="QDS90271.1"/>
    <property type="molecule type" value="Genomic_DNA"/>
</dbReference>
<dbReference type="Pfam" id="PF02254">
    <property type="entry name" value="TrkA_N"/>
    <property type="match status" value="1"/>
</dbReference>
<dbReference type="Gene3D" id="1.10.287.70">
    <property type="match status" value="1"/>
</dbReference>
<evidence type="ECO:0000256" key="2">
    <source>
        <dbReference type="SAM" id="Phobius"/>
    </source>
</evidence>
<reference evidence="5 6" key="1">
    <citation type="submission" date="2019-02" db="EMBL/GenBank/DDBJ databases">
        <title>Deep-cultivation of Planctomycetes and their phenomic and genomic characterization uncovers novel biology.</title>
        <authorList>
            <person name="Wiegand S."/>
            <person name="Jogler M."/>
            <person name="Boedeker C."/>
            <person name="Pinto D."/>
            <person name="Vollmers J."/>
            <person name="Rivas-Marin E."/>
            <person name="Kohn T."/>
            <person name="Peeters S.H."/>
            <person name="Heuer A."/>
            <person name="Rast P."/>
            <person name="Oberbeckmann S."/>
            <person name="Bunk B."/>
            <person name="Jeske O."/>
            <person name="Meyerdierks A."/>
            <person name="Storesund J.E."/>
            <person name="Kallscheuer N."/>
            <person name="Luecker S."/>
            <person name="Lage O.M."/>
            <person name="Pohl T."/>
            <person name="Merkel B.J."/>
            <person name="Hornburger P."/>
            <person name="Mueller R.-W."/>
            <person name="Bruemmer F."/>
            <person name="Labrenz M."/>
            <person name="Spormann A.M."/>
            <person name="Op den Camp H."/>
            <person name="Overmann J."/>
            <person name="Amann R."/>
            <person name="Jetten M.S.M."/>
            <person name="Mascher T."/>
            <person name="Medema M.H."/>
            <person name="Devos D.P."/>
            <person name="Kaster A.-K."/>
            <person name="Ovreas L."/>
            <person name="Rohde M."/>
            <person name="Galperin M.Y."/>
            <person name="Jogler C."/>
        </authorList>
    </citation>
    <scope>NUCLEOTIDE SEQUENCE [LARGE SCALE GENOMIC DNA]</scope>
    <source>
        <strain evidence="5 6">EC9</strain>
    </source>
</reference>
<keyword evidence="6" id="KW-1185">Reference proteome</keyword>
<dbReference type="PROSITE" id="PS51202">
    <property type="entry name" value="RCK_C"/>
    <property type="match status" value="1"/>
</dbReference>
<dbReference type="PROSITE" id="PS51201">
    <property type="entry name" value="RCK_N"/>
    <property type="match status" value="1"/>
</dbReference>
<name>A0A517M5X5_9BACT</name>
<accession>A0A517M5X5</accession>
<feature type="domain" description="RCK C-terminal" evidence="4">
    <location>
        <begin position="257"/>
        <end position="342"/>
    </location>
</feature>
<dbReference type="SUPFAM" id="SSF51735">
    <property type="entry name" value="NAD(P)-binding Rossmann-fold domains"/>
    <property type="match status" value="1"/>
</dbReference>
<keyword evidence="2" id="KW-0812">Transmembrane</keyword>
<dbReference type="PANTHER" id="PTHR43833:SF9">
    <property type="entry name" value="POTASSIUM CHANNEL PROTEIN YUGO-RELATED"/>
    <property type="match status" value="1"/>
</dbReference>
<dbReference type="InterPro" id="IPR003148">
    <property type="entry name" value="RCK_N"/>
</dbReference>
<dbReference type="InterPro" id="IPR036721">
    <property type="entry name" value="RCK_C_sf"/>
</dbReference>
<dbReference type="InterPro" id="IPR006037">
    <property type="entry name" value="RCK_C"/>
</dbReference>
<sequence>MSDSTSMRKMLVGLTFLSITCVAAVLGFIAAGWSVVDSIYMVVITIFGVGYGEVHPIDSTGMKVFTAFIIIAGCSSGIYVVGGFVQMVAEGEFYRALGARRMSKGIEQTSNHVIICGFGRVGRNLAEELRSLDQPFVCIDEKPDRIVQAEELGYLVVTGNAGEEETLIKAGIHRAAYLATVLPEDAANVFITLTARELTQELQIIARGESESTQRKLVRSGANHVVMPEAIGAARIANMISCPTADSLISDASQRNRLNNDLKALGLAIREVRVEGASAVAGGKIADLNLHDGMTLIVAILSTDGRIRRNPDTNEPILPGDILYVMSSQEKTLAVIRQVQAQRAELTYRGSRVQS</sequence>
<keyword evidence="2" id="KW-0472">Membrane</keyword>
<dbReference type="GO" id="GO:0005886">
    <property type="term" value="C:plasma membrane"/>
    <property type="evidence" value="ECO:0007669"/>
    <property type="project" value="UniProtKB-SubCell"/>
</dbReference>
<evidence type="ECO:0000313" key="6">
    <source>
        <dbReference type="Proteomes" id="UP000319557"/>
    </source>
</evidence>
<evidence type="ECO:0000256" key="1">
    <source>
        <dbReference type="ARBA" id="ARBA00004651"/>
    </source>
</evidence>
<dbReference type="SUPFAM" id="SSF116726">
    <property type="entry name" value="TrkA C-terminal domain-like"/>
    <property type="match status" value="1"/>
</dbReference>
<keyword evidence="2" id="KW-1133">Transmembrane helix</keyword>
<dbReference type="AlphaFoldDB" id="A0A517M5X5"/>
<dbReference type="PANTHER" id="PTHR43833">
    <property type="entry name" value="POTASSIUM CHANNEL PROTEIN 2-RELATED-RELATED"/>
    <property type="match status" value="1"/>
</dbReference>
<dbReference type="Pfam" id="PF07885">
    <property type="entry name" value="Ion_trans_2"/>
    <property type="match status" value="1"/>
</dbReference>
<dbReference type="KEGG" id="ruv:EC9_44780"/>
<dbReference type="GO" id="GO:0006813">
    <property type="term" value="P:potassium ion transport"/>
    <property type="evidence" value="ECO:0007669"/>
    <property type="project" value="InterPro"/>
</dbReference>
<organism evidence="5 6">
    <name type="scientific">Rosistilla ulvae</name>
    <dbReference type="NCBI Taxonomy" id="1930277"/>
    <lineage>
        <taxon>Bacteria</taxon>
        <taxon>Pseudomonadati</taxon>
        <taxon>Planctomycetota</taxon>
        <taxon>Planctomycetia</taxon>
        <taxon>Pirellulales</taxon>
        <taxon>Pirellulaceae</taxon>
        <taxon>Rosistilla</taxon>
    </lineage>
</organism>
<gene>
    <name evidence="5" type="primary">ybaL_2</name>
    <name evidence="5" type="ORF">EC9_44780</name>
</gene>
<feature type="transmembrane region" description="Helical" evidence="2">
    <location>
        <begin position="33"/>
        <end position="52"/>
    </location>
</feature>
<dbReference type="Gene3D" id="3.30.70.1450">
    <property type="entry name" value="Regulator of K+ conductance, C-terminal domain"/>
    <property type="match status" value="1"/>
</dbReference>
<dbReference type="InterPro" id="IPR050721">
    <property type="entry name" value="Trk_Ktr_HKT_K-transport"/>
</dbReference>
<protein>
    <submittedName>
        <fullName evidence="5">Inner membrane protein YbaL</fullName>
    </submittedName>
</protein>
<dbReference type="SUPFAM" id="SSF81324">
    <property type="entry name" value="Voltage-gated potassium channels"/>
    <property type="match status" value="1"/>
</dbReference>
<evidence type="ECO:0000259" key="4">
    <source>
        <dbReference type="PROSITE" id="PS51202"/>
    </source>
</evidence>
<dbReference type="Gene3D" id="3.40.50.720">
    <property type="entry name" value="NAD(P)-binding Rossmann-like Domain"/>
    <property type="match status" value="1"/>
</dbReference>
<dbReference type="Proteomes" id="UP000319557">
    <property type="component" value="Chromosome"/>
</dbReference>
<dbReference type="InterPro" id="IPR036291">
    <property type="entry name" value="NAD(P)-bd_dom_sf"/>
</dbReference>
<proteinExistence type="predicted"/>
<comment type="subcellular location">
    <subcellularLocation>
        <location evidence="1">Cell membrane</location>
        <topology evidence="1">Multi-pass membrane protein</topology>
    </subcellularLocation>
</comment>
<evidence type="ECO:0000313" key="5">
    <source>
        <dbReference type="EMBL" id="QDS90271.1"/>
    </source>
</evidence>
<dbReference type="GO" id="GO:0008324">
    <property type="term" value="F:monoatomic cation transmembrane transporter activity"/>
    <property type="evidence" value="ECO:0007669"/>
    <property type="project" value="InterPro"/>
</dbReference>
<feature type="transmembrane region" description="Helical" evidence="2">
    <location>
        <begin position="64"/>
        <end position="85"/>
    </location>
</feature>
<dbReference type="OrthoDB" id="9785285at2"/>
<evidence type="ECO:0000259" key="3">
    <source>
        <dbReference type="PROSITE" id="PS51201"/>
    </source>
</evidence>
<feature type="domain" description="RCK N-terminal" evidence="3">
    <location>
        <begin position="110"/>
        <end position="227"/>
    </location>
</feature>
<dbReference type="RefSeq" id="WP_145348114.1">
    <property type="nucleotide sequence ID" value="NZ_CP036261.1"/>
</dbReference>
<dbReference type="InterPro" id="IPR013099">
    <property type="entry name" value="K_chnl_dom"/>
</dbReference>